<dbReference type="EMBL" id="ACEC01000043">
    <property type="protein sequence ID" value="EEG31132.1"/>
    <property type="molecule type" value="Genomic_DNA"/>
</dbReference>
<evidence type="ECO:0000313" key="1">
    <source>
        <dbReference type="EMBL" id="EEG31132.1"/>
    </source>
</evidence>
<gene>
    <name evidence="1" type="ORF">CLOSTMETH_01232</name>
</gene>
<dbReference type="AlphaFoldDB" id="C0EBL4"/>
<dbReference type="STRING" id="537013.CLOSTMETH_01232"/>
<dbReference type="Gene3D" id="3.55.50.10">
    <property type="entry name" value="Baseplate protein-like domains"/>
    <property type="match status" value="1"/>
</dbReference>
<name>C0EBL4_9FIRM</name>
<evidence type="ECO:0000313" key="2">
    <source>
        <dbReference type="Proteomes" id="UP000003340"/>
    </source>
</evidence>
<keyword evidence="2" id="KW-1185">Reference proteome</keyword>
<dbReference type="InterPro" id="IPR023399">
    <property type="entry name" value="Baseplate-like_2-layer_sand"/>
</dbReference>
<dbReference type="Gene3D" id="2.30.300.10">
    <property type="entry name" value="Baseplate protein-like domain - beta roll fold"/>
    <property type="match status" value="1"/>
</dbReference>
<comment type="caution">
    <text evidence="1">The sequence shown here is derived from an EMBL/GenBank/DDBJ whole genome shotgun (WGS) entry which is preliminary data.</text>
</comment>
<dbReference type="SUPFAM" id="SSF69279">
    <property type="entry name" value="Phage tail proteins"/>
    <property type="match status" value="1"/>
</dbReference>
<accession>C0EBL4</accession>
<dbReference type="HOGENOM" id="CLU_876348_0_0_9"/>
<reference evidence="1 2" key="1">
    <citation type="submission" date="2009-01" db="EMBL/GenBank/DDBJ databases">
        <authorList>
            <person name="Fulton L."/>
            <person name="Clifton S."/>
            <person name="Fulton B."/>
            <person name="Xu J."/>
            <person name="Minx P."/>
            <person name="Pepin K.H."/>
            <person name="Johnson M."/>
            <person name="Bhonagiri V."/>
            <person name="Nash W.E."/>
            <person name="Mardis E.R."/>
            <person name="Wilson R.K."/>
        </authorList>
    </citation>
    <scope>NUCLEOTIDE SEQUENCE [LARGE SCALE GENOMIC DNA]</scope>
    <source>
        <strain evidence="1 2">DSM 5476</strain>
    </source>
</reference>
<proteinExistence type="predicted"/>
<reference evidence="1 2" key="2">
    <citation type="submission" date="2009-02" db="EMBL/GenBank/DDBJ databases">
        <title>Draft genome sequence of Clostridium methylpentosum (DSM 5476).</title>
        <authorList>
            <person name="Sudarsanam P."/>
            <person name="Ley R."/>
            <person name="Guruge J."/>
            <person name="Turnbaugh P.J."/>
            <person name="Mahowald M."/>
            <person name="Liep D."/>
            <person name="Gordon J."/>
        </authorList>
    </citation>
    <scope>NUCLEOTIDE SEQUENCE [LARGE SCALE GENOMIC DNA]</scope>
    <source>
        <strain evidence="1 2">DSM 5476</strain>
    </source>
</reference>
<protein>
    <submittedName>
        <fullName evidence="1">Uncharacterized protein</fullName>
    </submittedName>
</protein>
<dbReference type="Proteomes" id="UP000003340">
    <property type="component" value="Unassembled WGS sequence"/>
</dbReference>
<dbReference type="Gene3D" id="3.30.1920.10">
    <property type="entry name" value="Baseplate protein-like domains - 2 layer sandwich fold"/>
    <property type="match status" value="1"/>
</dbReference>
<organism evidence="1 2">
    <name type="scientific">[Clostridium] methylpentosum DSM 5476</name>
    <dbReference type="NCBI Taxonomy" id="537013"/>
    <lineage>
        <taxon>Bacteria</taxon>
        <taxon>Bacillati</taxon>
        <taxon>Bacillota</taxon>
        <taxon>Clostridia</taxon>
        <taxon>Eubacteriales</taxon>
        <taxon>Oscillospiraceae</taxon>
        <taxon>Oscillospiraceae incertae sedis</taxon>
    </lineage>
</organism>
<sequence length="317" mass="36041">MMQFVATTSAGGSVPLGNPVRFSHTANAYSVVSRLEGVFLLPAKEEVLTRLDAYLDGERFFFGDIARQTRTLGQTGRFLELSCTGFAGRMLQNQVQPRMLTSYTSNQLYADYAAPYGTTGNDLPYLETVASLEVAPGMTAWNVIDVFCRQTYGYVPKLTRDGRLTTTLLFDEAHTISNDPAQQAHRYTSIKVHDRRDELISKVHIKADNQDEYDYSGQVSSSFTAKYGINRERFYKPPKAWKQMPDTAAYELIRNSGIRSLEVELLLPELVWMHPGDFIEFQDDFFYRRDYYVGESTMSCDARGYLTAVKLWDSFRG</sequence>